<evidence type="ECO:0000256" key="2">
    <source>
        <dbReference type="SAM" id="SignalP"/>
    </source>
</evidence>
<feature type="chain" id="PRO_5022862425" evidence="2">
    <location>
        <begin position="20"/>
        <end position="1020"/>
    </location>
</feature>
<reference evidence="3 6" key="2">
    <citation type="submission" date="2019-07" db="EMBL/GenBank/DDBJ databases">
        <title>Whole genome shotgun sequence of Myxococcus fulvus NBRC 100333.</title>
        <authorList>
            <person name="Hosoyama A."/>
            <person name="Uohara A."/>
            <person name="Ohji S."/>
            <person name="Ichikawa N."/>
        </authorList>
    </citation>
    <scope>NUCLEOTIDE SEQUENCE [LARGE SCALE GENOMIC DNA]</scope>
    <source>
        <strain evidence="3 6">NBRC 100333</strain>
    </source>
</reference>
<feature type="compositionally biased region" description="Polar residues" evidence="1">
    <location>
        <begin position="534"/>
        <end position="544"/>
    </location>
</feature>
<comment type="caution">
    <text evidence="3">The sequence shown here is derived from an EMBL/GenBank/DDBJ whole genome shotgun (WGS) entry which is preliminary data.</text>
</comment>
<keyword evidence="5" id="KW-1185">Reference proteome</keyword>
<dbReference type="EMBL" id="BJXR01000031">
    <property type="protein sequence ID" value="GEN09102.1"/>
    <property type="molecule type" value="Genomic_DNA"/>
</dbReference>
<dbReference type="OrthoDB" id="5377246at2"/>
<evidence type="ECO:0000313" key="3">
    <source>
        <dbReference type="EMBL" id="GEN09102.1"/>
    </source>
</evidence>
<dbReference type="EMBL" id="FOIB01000005">
    <property type="protein sequence ID" value="SEU15392.1"/>
    <property type="molecule type" value="Genomic_DNA"/>
</dbReference>
<dbReference type="RefSeq" id="WP_074955162.1">
    <property type="nucleotide sequence ID" value="NZ_BJXR01000031.1"/>
</dbReference>
<keyword evidence="2" id="KW-0732">Signal</keyword>
<accession>A0A511T6F9</accession>
<proteinExistence type="predicted"/>
<organism evidence="3 6">
    <name type="scientific">Myxococcus fulvus</name>
    <dbReference type="NCBI Taxonomy" id="33"/>
    <lineage>
        <taxon>Bacteria</taxon>
        <taxon>Pseudomonadati</taxon>
        <taxon>Myxococcota</taxon>
        <taxon>Myxococcia</taxon>
        <taxon>Myxococcales</taxon>
        <taxon>Cystobacterineae</taxon>
        <taxon>Myxococcaceae</taxon>
        <taxon>Myxococcus</taxon>
    </lineage>
</organism>
<reference evidence="4 5" key="1">
    <citation type="submission" date="2016-10" db="EMBL/GenBank/DDBJ databases">
        <authorList>
            <person name="Varghese N."/>
            <person name="Submissions S."/>
        </authorList>
    </citation>
    <scope>NUCLEOTIDE SEQUENCE [LARGE SCALE GENOMIC DNA]</scope>
    <source>
        <strain evidence="4 5">DSM 16525</strain>
    </source>
</reference>
<feature type="signal peptide" evidence="2">
    <location>
        <begin position="1"/>
        <end position="19"/>
    </location>
</feature>
<feature type="region of interest" description="Disordered" evidence="1">
    <location>
        <begin position="530"/>
        <end position="549"/>
    </location>
</feature>
<evidence type="ECO:0000313" key="5">
    <source>
        <dbReference type="Proteomes" id="UP000183760"/>
    </source>
</evidence>
<feature type="region of interest" description="Disordered" evidence="1">
    <location>
        <begin position="451"/>
        <end position="471"/>
    </location>
</feature>
<sequence length="1020" mass="105580">MRAGILICLCVGVSAVASAEWKVGPGVAGEPRDVRAWGYERVALAHSTGAELFENEEQVAFRFLSPAVGTLLTSGGCFAGVHANGTLFAYDNCLPDATFIPEIPTSTVFDVRRVMQTQSGSSYAAITVDTNEILVLGATPSGTSVLPWNTRILQTSQFRATSVMGVTDTAGAVPHALLQVVGPPNLIYVRGDERLSEFSVPTSLTTLPFLTLDLFATSGLYPVALLGNQDGLFRGQLSSGVPPNDTFQRVTLHGSGPVSITSVDVTTEQGSARGTGFGLAVGIDSNGEPVVLGAVPTASAADSGTTWRIHPAFAGASLPVSAPFNQVSCVDPTFCVLTLSNIEPNVIYYSNAAAPVFGAIPDPVLIDERTTRTVDITATDPDGDAVRVSVDAAQSTLNVSATPRPDAVTLTLTAPEVCEPTTTQLTVYAADGLGTHDRQATVNVRIENTAGPATPRVQPAQASTSAGGPSRVFTASPGAGLCEAVDYVWSAPPGQPVLVTEGNGGSATFVPPEFLCSASGARYTYEVRARDRGQTPSSPTTFSVDVQPWGRPSAPFAPDAVRRLTSGESVEVRPDFLHPCTGTQALPGVQTVWRLADGSTSVPPGLTVRDDAGAAVDLSAPVTARALQVSAEGCVSASLTFSVRNRMSLQDGTVLEGPEALVKVEAAPAPEDVSAASLDLSMQLSGGQDAEARLGTSLRCPGAYALKARMFLESASGEPIASDIVPVPGVWRFALPAVCSQTPFTVRGELFSDGPTPVEAGRARETFTAQARPVALGELDGEALVARCGEGATARLTQEIPPDACSEVSLSWSRESGPSLTQDSLSGPSVTLSTRETGLQELVGESVTLRVTASASGGGQADRVHSVPIVADPFVDVRHETESAAGQETGLVGVVVALRNTTACDVTGLRYVEHVEGMDVVPGSVRVAGQSLAEQSTEGGFAVEGVSLAAHTESTLTYVARPRLLGASRFSGEVFLKGVPVSGTLDREPPSSCGCSQGGSGAALFGLLAVARLLRRRREG</sequence>
<gene>
    <name evidence="3" type="ORF">MFU01_41390</name>
    <name evidence="4" type="ORF">SAMN05443572_105360</name>
</gene>
<dbReference type="Proteomes" id="UP000321514">
    <property type="component" value="Unassembled WGS sequence"/>
</dbReference>
<evidence type="ECO:0000313" key="6">
    <source>
        <dbReference type="Proteomes" id="UP000321514"/>
    </source>
</evidence>
<dbReference type="Proteomes" id="UP000183760">
    <property type="component" value="Unassembled WGS sequence"/>
</dbReference>
<evidence type="ECO:0000313" key="4">
    <source>
        <dbReference type="EMBL" id="SEU15392.1"/>
    </source>
</evidence>
<protein>
    <submittedName>
        <fullName evidence="3">Uncharacterized protein</fullName>
    </submittedName>
</protein>
<dbReference type="AlphaFoldDB" id="A0A511T6F9"/>
<evidence type="ECO:0000256" key="1">
    <source>
        <dbReference type="SAM" id="MobiDB-lite"/>
    </source>
</evidence>
<dbReference type="STRING" id="1334629.MFUL124B02_27005"/>
<name>A0A511T6F9_MYXFU</name>